<reference evidence="4" key="1">
    <citation type="submission" date="2016-06" db="UniProtKB">
        <authorList>
            <consortium name="WormBaseParasite"/>
        </authorList>
    </citation>
    <scope>IDENTIFICATION</scope>
</reference>
<dbReference type="Proteomes" id="UP000050794">
    <property type="component" value="Unassembled WGS sequence"/>
</dbReference>
<accession>A0A183U485</accession>
<sequence>MSKKANFSLDAKALAIEVAPFVIPLLTQYIADSLKSVFSEQHEQLLSKMDQLIAATTSLSQAISTTVSADPDKAKRCAFIGVPHETSKEASAKTDFSMVAEAVHASDNPDLINALDSGMISTHRHPNYDVSSGRPRPLKVAFPSQHLRD</sequence>
<dbReference type="AlphaFoldDB" id="A0A183U485"/>
<evidence type="ECO:0000313" key="2">
    <source>
        <dbReference type="EMBL" id="VDM29022.1"/>
    </source>
</evidence>
<feature type="region of interest" description="Disordered" evidence="1">
    <location>
        <begin position="124"/>
        <end position="149"/>
    </location>
</feature>
<dbReference type="EMBL" id="UYWY01004094">
    <property type="protein sequence ID" value="VDM29022.1"/>
    <property type="molecule type" value="Genomic_DNA"/>
</dbReference>
<evidence type="ECO:0000313" key="4">
    <source>
        <dbReference type="WBParaSite" id="TCNE_0000330501-mRNA-1"/>
    </source>
</evidence>
<protein>
    <submittedName>
        <fullName evidence="4">Prophage protein</fullName>
    </submittedName>
</protein>
<reference evidence="2 3" key="2">
    <citation type="submission" date="2018-11" db="EMBL/GenBank/DDBJ databases">
        <authorList>
            <consortium name="Pathogen Informatics"/>
        </authorList>
    </citation>
    <scope>NUCLEOTIDE SEQUENCE [LARGE SCALE GENOMIC DNA]</scope>
</reference>
<gene>
    <name evidence="2" type="ORF">TCNE_LOCUS3305</name>
</gene>
<organism evidence="3 4">
    <name type="scientific">Toxocara canis</name>
    <name type="common">Canine roundworm</name>
    <dbReference type="NCBI Taxonomy" id="6265"/>
    <lineage>
        <taxon>Eukaryota</taxon>
        <taxon>Metazoa</taxon>
        <taxon>Ecdysozoa</taxon>
        <taxon>Nematoda</taxon>
        <taxon>Chromadorea</taxon>
        <taxon>Rhabditida</taxon>
        <taxon>Spirurina</taxon>
        <taxon>Ascaridomorpha</taxon>
        <taxon>Ascaridoidea</taxon>
        <taxon>Toxocaridae</taxon>
        <taxon>Toxocara</taxon>
    </lineage>
</organism>
<name>A0A183U485_TOXCA</name>
<keyword evidence="3" id="KW-1185">Reference proteome</keyword>
<dbReference type="WBParaSite" id="TCNE_0000330501-mRNA-1">
    <property type="protein sequence ID" value="TCNE_0000330501-mRNA-1"/>
    <property type="gene ID" value="TCNE_0000330501"/>
</dbReference>
<proteinExistence type="predicted"/>
<evidence type="ECO:0000313" key="3">
    <source>
        <dbReference type="Proteomes" id="UP000050794"/>
    </source>
</evidence>
<evidence type="ECO:0000256" key="1">
    <source>
        <dbReference type="SAM" id="MobiDB-lite"/>
    </source>
</evidence>